<name>A0A9N9D4M5_9GLOM</name>
<comment type="caution">
    <text evidence="1">The sequence shown here is derived from an EMBL/GenBank/DDBJ whole genome shotgun (WGS) entry which is preliminary data.</text>
</comment>
<organism evidence="1 2">
    <name type="scientific">Paraglomus occultum</name>
    <dbReference type="NCBI Taxonomy" id="144539"/>
    <lineage>
        <taxon>Eukaryota</taxon>
        <taxon>Fungi</taxon>
        <taxon>Fungi incertae sedis</taxon>
        <taxon>Mucoromycota</taxon>
        <taxon>Glomeromycotina</taxon>
        <taxon>Glomeromycetes</taxon>
        <taxon>Paraglomerales</taxon>
        <taxon>Paraglomeraceae</taxon>
        <taxon>Paraglomus</taxon>
    </lineage>
</organism>
<evidence type="ECO:0000313" key="2">
    <source>
        <dbReference type="Proteomes" id="UP000789572"/>
    </source>
</evidence>
<dbReference type="Proteomes" id="UP000789572">
    <property type="component" value="Unassembled WGS sequence"/>
</dbReference>
<dbReference type="EMBL" id="CAJVPJ010002668">
    <property type="protein sequence ID" value="CAG8626776.1"/>
    <property type="molecule type" value="Genomic_DNA"/>
</dbReference>
<proteinExistence type="predicted"/>
<sequence length="88" mass="9999">MSRTNGVRKTPRISKKVYLQLMRYIPVYTTHLSKAWNYTKRGRSGSYKSLQATASIDKGVFIILSVLGTEARTQEEEESLNARISTSK</sequence>
<evidence type="ECO:0000313" key="1">
    <source>
        <dbReference type="EMBL" id="CAG8626776.1"/>
    </source>
</evidence>
<dbReference type="AlphaFoldDB" id="A0A9N9D4M5"/>
<gene>
    <name evidence="1" type="ORF">POCULU_LOCUS8688</name>
</gene>
<accession>A0A9N9D4M5</accession>
<reference evidence="1" key="1">
    <citation type="submission" date="2021-06" db="EMBL/GenBank/DDBJ databases">
        <authorList>
            <person name="Kallberg Y."/>
            <person name="Tangrot J."/>
            <person name="Rosling A."/>
        </authorList>
    </citation>
    <scope>NUCLEOTIDE SEQUENCE</scope>
    <source>
        <strain evidence="1">IA702</strain>
    </source>
</reference>
<protein>
    <submittedName>
        <fullName evidence="1">11324_t:CDS:1</fullName>
    </submittedName>
</protein>
<feature type="non-terminal residue" evidence="1">
    <location>
        <position position="88"/>
    </location>
</feature>
<keyword evidence="2" id="KW-1185">Reference proteome</keyword>